<sequence length="647" mass="72761">MATAMTATVNKAPIGGHQNEDLTTFEEVTQRYLKERQKRLREEGDAQYIDVSLFDEYRHFQDDPWVAPAAVKDIKTQFPDSRCEMLIIGAGLAGLLYAVRMIEAGVRPQDIRIIDRAGGFGGTWYWNRHPGLTCDVESYCYLPLLEETGYIPKHKYSHSEEIREYMNHIAEKWGVSELAIFQTEAQKLQWDEAGKGWKVDLIQHRKGEPSQTLNIRASFVVMGNGLAHWPKLPDIPGILDYKGDVFQASRWAYDLTGGSPLDPSLTKLKDKRVAVIGTGATGVQIIPQLAQWAKHLYVVQRTPASVSYRGQKETDPEWFRKEVATSKGWQRERTKNFHRHISLGKKPPINLVDDEWTRAPTLVSITGHVDGPKSAEEVPAYVQKLNEVDRPRQKLIRERVDQEVKDPVVAEKLKPWYQTWCKRPCFHDEYLKTFNRDNVTLVDTDGKGLDALTTDSFVVGHQSYPVDMVIFATGYRNPLAGSVADKAKASITGRNGISMSDEWAENGPKTLHGVIDYNFPNMFQSGPLQASNGGVYVSMSDALSTHSAYIFQQAKRKAGGKPFAMAPTAEAAENWGTQIEMRAFSFAAAFGCTPSFFNLEGGIEHIPAEKQAVKARSGVWGAGFEDFSKKLETWRADDNIRDIDVWI</sequence>
<organism evidence="10 11">
    <name type="scientific">Paecilomyces lecythidis</name>
    <dbReference type="NCBI Taxonomy" id="3004212"/>
    <lineage>
        <taxon>Eukaryota</taxon>
        <taxon>Fungi</taxon>
        <taxon>Dikarya</taxon>
        <taxon>Ascomycota</taxon>
        <taxon>Pezizomycotina</taxon>
        <taxon>Eurotiomycetes</taxon>
        <taxon>Eurotiomycetidae</taxon>
        <taxon>Eurotiales</taxon>
        <taxon>Thermoascaceae</taxon>
        <taxon>Paecilomyces</taxon>
    </lineage>
</organism>
<dbReference type="InterPro" id="IPR023753">
    <property type="entry name" value="FAD/NAD-binding_dom"/>
</dbReference>
<dbReference type="Proteomes" id="UP001583193">
    <property type="component" value="Unassembled WGS sequence"/>
</dbReference>
<evidence type="ECO:0000256" key="1">
    <source>
        <dbReference type="ARBA" id="ARBA00001974"/>
    </source>
</evidence>
<dbReference type="EMBL" id="JAVDPF010000027">
    <property type="protein sequence ID" value="KAL1871476.1"/>
    <property type="molecule type" value="Genomic_DNA"/>
</dbReference>
<keyword evidence="5" id="KW-0274">FAD</keyword>
<evidence type="ECO:0000313" key="11">
    <source>
        <dbReference type="Proteomes" id="UP001583193"/>
    </source>
</evidence>
<gene>
    <name evidence="10" type="ORF">Plec18167_007036</name>
</gene>
<accession>A0ABR3X6C2</accession>
<reference evidence="10 11" key="1">
    <citation type="journal article" date="2024" name="IMA Fungus">
        <title>IMA Genome - F19 : A genome assembly and annotation guide to empower mycologists, including annotated draft genome sequences of Ceratocystis pirilliformis, Diaporthe australafricana, Fusarium ophioides, Paecilomyces lecythidis, and Sporothrix stenoceras.</title>
        <authorList>
            <person name="Aylward J."/>
            <person name="Wilson A.M."/>
            <person name="Visagie C.M."/>
            <person name="Spraker J."/>
            <person name="Barnes I."/>
            <person name="Buitendag C."/>
            <person name="Ceriani C."/>
            <person name="Del Mar Angel L."/>
            <person name="du Plessis D."/>
            <person name="Fuchs T."/>
            <person name="Gasser K."/>
            <person name="Kramer D."/>
            <person name="Li W."/>
            <person name="Munsamy K."/>
            <person name="Piso A."/>
            <person name="Price J.L."/>
            <person name="Sonnekus B."/>
            <person name="Thomas C."/>
            <person name="van der Nest A."/>
            <person name="van Dijk A."/>
            <person name="van Heerden A."/>
            <person name="van Vuuren N."/>
            <person name="Yilmaz N."/>
            <person name="Duong T.A."/>
            <person name="van der Merwe N.A."/>
            <person name="Wingfield M.J."/>
            <person name="Wingfield B.D."/>
        </authorList>
    </citation>
    <scope>NUCLEOTIDE SEQUENCE [LARGE SCALE GENOMIC DNA]</scope>
    <source>
        <strain evidence="10 11">CMW 18167</strain>
    </source>
</reference>
<evidence type="ECO:0000256" key="5">
    <source>
        <dbReference type="ARBA" id="ARBA00022827"/>
    </source>
</evidence>
<comment type="cofactor">
    <cofactor evidence="1">
        <name>FAD</name>
        <dbReference type="ChEBI" id="CHEBI:57692"/>
    </cofactor>
</comment>
<keyword evidence="4" id="KW-0285">Flavoprotein</keyword>
<dbReference type="InterPro" id="IPR036188">
    <property type="entry name" value="FAD/NAD-bd_sf"/>
</dbReference>
<evidence type="ECO:0000256" key="6">
    <source>
        <dbReference type="ARBA" id="ARBA00022857"/>
    </source>
</evidence>
<comment type="pathway">
    <text evidence="2">Secondary metabolite biosynthesis; terpenoid biosynthesis.</text>
</comment>
<evidence type="ECO:0000256" key="2">
    <source>
        <dbReference type="ARBA" id="ARBA00004721"/>
    </source>
</evidence>
<keyword evidence="7" id="KW-0560">Oxidoreductase</keyword>
<dbReference type="PANTHER" id="PTHR43098">
    <property type="entry name" value="L-ORNITHINE N(5)-MONOOXYGENASE-RELATED"/>
    <property type="match status" value="1"/>
</dbReference>
<feature type="domain" description="FAD/NAD(P)-binding" evidence="9">
    <location>
        <begin position="85"/>
        <end position="305"/>
    </location>
</feature>
<evidence type="ECO:0000259" key="9">
    <source>
        <dbReference type="Pfam" id="PF07992"/>
    </source>
</evidence>
<dbReference type="Gene3D" id="3.50.50.60">
    <property type="entry name" value="FAD/NAD(P)-binding domain"/>
    <property type="match status" value="3"/>
</dbReference>
<dbReference type="InterPro" id="IPR050775">
    <property type="entry name" value="FAD-binding_Monooxygenases"/>
</dbReference>
<protein>
    <recommendedName>
        <fullName evidence="9">FAD/NAD(P)-binding domain-containing protein</fullName>
    </recommendedName>
</protein>
<comment type="similarity">
    <text evidence="3">Belongs to the FAD-binding monooxygenase family.</text>
</comment>
<feature type="region of interest" description="Disordered" evidence="8">
    <location>
        <begin position="1"/>
        <end position="20"/>
    </location>
</feature>
<evidence type="ECO:0000256" key="7">
    <source>
        <dbReference type="ARBA" id="ARBA00023002"/>
    </source>
</evidence>
<name>A0ABR3X6C2_9EURO</name>
<dbReference type="PANTHER" id="PTHR43098:SF2">
    <property type="entry name" value="FAD-BINDING MONOOXYGENASE AUSB-RELATED"/>
    <property type="match status" value="1"/>
</dbReference>
<dbReference type="Pfam" id="PF07992">
    <property type="entry name" value="Pyr_redox_2"/>
    <property type="match status" value="1"/>
</dbReference>
<keyword evidence="6" id="KW-0521">NADP</keyword>
<comment type="caution">
    <text evidence="10">The sequence shown here is derived from an EMBL/GenBank/DDBJ whole genome shotgun (WGS) entry which is preliminary data.</text>
</comment>
<evidence type="ECO:0000256" key="8">
    <source>
        <dbReference type="SAM" id="MobiDB-lite"/>
    </source>
</evidence>
<keyword evidence="11" id="KW-1185">Reference proteome</keyword>
<evidence type="ECO:0000256" key="4">
    <source>
        <dbReference type="ARBA" id="ARBA00022630"/>
    </source>
</evidence>
<dbReference type="SUPFAM" id="SSF51905">
    <property type="entry name" value="FAD/NAD(P)-binding domain"/>
    <property type="match status" value="1"/>
</dbReference>
<evidence type="ECO:0000313" key="10">
    <source>
        <dbReference type="EMBL" id="KAL1871476.1"/>
    </source>
</evidence>
<evidence type="ECO:0000256" key="3">
    <source>
        <dbReference type="ARBA" id="ARBA00010139"/>
    </source>
</evidence>
<proteinExistence type="inferred from homology"/>